<dbReference type="OrthoDB" id="9806939at2"/>
<dbReference type="Pfam" id="PF25869">
    <property type="entry name" value="3HB_CusB"/>
    <property type="match status" value="1"/>
</dbReference>
<dbReference type="STRING" id="223786.SAMN05216234_1503"/>
<dbReference type="InterPro" id="IPR051909">
    <property type="entry name" value="MFP_Cation_Efflux"/>
</dbReference>
<protein>
    <submittedName>
        <fullName evidence="5">Membrane fusion protein, Cu(I)/Ag(I) efflux system</fullName>
    </submittedName>
</protein>
<accession>A0A1I5TY73</accession>
<feature type="domain" description="CusB-like beta-barrel" evidence="4">
    <location>
        <begin position="179"/>
        <end position="252"/>
    </location>
</feature>
<dbReference type="Gene3D" id="2.40.420.20">
    <property type="match status" value="1"/>
</dbReference>
<dbReference type="GO" id="GO:0015679">
    <property type="term" value="P:plasma membrane copper ion transport"/>
    <property type="evidence" value="ECO:0007669"/>
    <property type="project" value="TreeGrafter"/>
</dbReference>
<evidence type="ECO:0000259" key="2">
    <source>
        <dbReference type="Pfam" id="PF25869"/>
    </source>
</evidence>
<dbReference type="Proteomes" id="UP000199227">
    <property type="component" value="Unassembled WGS sequence"/>
</dbReference>
<dbReference type="AlphaFoldDB" id="A0A1I5TY73"/>
<feature type="domain" description="CusB-like barrel-sandwich hybrid" evidence="3">
    <location>
        <begin position="55"/>
        <end position="173"/>
    </location>
</feature>
<evidence type="ECO:0000313" key="5">
    <source>
        <dbReference type="EMBL" id="SFP87577.1"/>
    </source>
</evidence>
<dbReference type="EMBL" id="FOXB01000050">
    <property type="protein sequence ID" value="SFP87577.1"/>
    <property type="molecule type" value="Genomic_DNA"/>
</dbReference>
<evidence type="ECO:0000313" key="6">
    <source>
        <dbReference type="Proteomes" id="UP000199227"/>
    </source>
</evidence>
<dbReference type="Gene3D" id="2.40.30.170">
    <property type="match status" value="1"/>
</dbReference>
<reference evidence="5 6" key="1">
    <citation type="submission" date="2016-10" db="EMBL/GenBank/DDBJ databases">
        <authorList>
            <person name="de Groot N.N."/>
        </authorList>
    </citation>
    <scope>NUCLEOTIDE SEQUENCE [LARGE SCALE GENOMIC DNA]</scope>
    <source>
        <strain evidence="5 6">EP1-55-1</strain>
    </source>
</reference>
<dbReference type="InterPro" id="IPR058791">
    <property type="entry name" value="3HB_CusB"/>
</dbReference>
<feature type="domain" description="CusB-like three alpha-helical bundle" evidence="2">
    <location>
        <begin position="91"/>
        <end position="140"/>
    </location>
</feature>
<keyword evidence="6" id="KW-1185">Reference proteome</keyword>
<dbReference type="RefSeq" id="WP_092913953.1">
    <property type="nucleotide sequence ID" value="NZ_FOXB01000050.1"/>
</dbReference>
<evidence type="ECO:0000259" key="3">
    <source>
        <dbReference type="Pfam" id="PF25919"/>
    </source>
</evidence>
<dbReference type="PANTHER" id="PTHR30097">
    <property type="entry name" value="CATION EFFLUX SYSTEM PROTEIN CUSB"/>
    <property type="match status" value="1"/>
</dbReference>
<sequence>MKKLWIILFPLLLLAEPPSVEQLFNIQTVKVKKETTGFKKKFYGLLKADEKNIVNIVPRFSGYIVKLYINRTYSYVKKGEPLAKVYSPEIFKAKEEYINALEFSKKHNDRGMVESAKRKLQLLGISDNEINQYAKNRKIDPYTTIFAPKSGYIFKKEVVEGSSFNAKSPIFQIVNLENLWIEAKISEPDIPLILRARRFYFTTKAVSGIFEANHPFLYPTIDPKNALATLRLNVKNIDKKLFPGMFATLYAKSEPKTMLTLPRTAVIRKMNRWYVFKAGEFEGEYEPIDVVIKPIDNKRYAIISGLKEGDEVVNNVLFLIDSDAQINGLF</sequence>
<evidence type="ECO:0000256" key="1">
    <source>
        <dbReference type="ARBA" id="ARBA00022448"/>
    </source>
</evidence>
<evidence type="ECO:0000259" key="4">
    <source>
        <dbReference type="Pfam" id="PF25954"/>
    </source>
</evidence>
<dbReference type="GO" id="GO:0046914">
    <property type="term" value="F:transition metal ion binding"/>
    <property type="evidence" value="ECO:0007669"/>
    <property type="project" value="TreeGrafter"/>
</dbReference>
<dbReference type="PANTHER" id="PTHR30097:SF15">
    <property type="entry name" value="CATION EFFLUX SYSTEM PROTEIN CUSB"/>
    <property type="match status" value="1"/>
</dbReference>
<dbReference type="GO" id="GO:0030288">
    <property type="term" value="C:outer membrane-bounded periplasmic space"/>
    <property type="evidence" value="ECO:0007669"/>
    <property type="project" value="TreeGrafter"/>
</dbReference>
<dbReference type="Pfam" id="PF25919">
    <property type="entry name" value="BSH_CusB"/>
    <property type="match status" value="1"/>
</dbReference>
<proteinExistence type="predicted"/>
<dbReference type="GO" id="GO:0060003">
    <property type="term" value="P:copper ion export"/>
    <property type="evidence" value="ECO:0007669"/>
    <property type="project" value="TreeGrafter"/>
</dbReference>
<dbReference type="Pfam" id="PF25954">
    <property type="entry name" value="Beta-barrel_RND_2"/>
    <property type="match status" value="1"/>
</dbReference>
<gene>
    <name evidence="5" type="ORF">SAMN05216234_1503</name>
</gene>
<dbReference type="SUPFAM" id="SSF111369">
    <property type="entry name" value="HlyD-like secretion proteins"/>
    <property type="match status" value="1"/>
</dbReference>
<dbReference type="InterPro" id="IPR058790">
    <property type="entry name" value="BSH_CusB"/>
</dbReference>
<dbReference type="InterPro" id="IPR058792">
    <property type="entry name" value="Beta-barrel_RND_2"/>
</dbReference>
<keyword evidence="1" id="KW-0813">Transport</keyword>
<name>A0A1I5TY73_9BACT</name>
<organism evidence="5 6">
    <name type="scientific">Hydrogenimonas thermophila</name>
    <dbReference type="NCBI Taxonomy" id="223786"/>
    <lineage>
        <taxon>Bacteria</taxon>
        <taxon>Pseudomonadati</taxon>
        <taxon>Campylobacterota</taxon>
        <taxon>Epsilonproteobacteria</taxon>
        <taxon>Campylobacterales</taxon>
        <taxon>Hydrogenimonadaceae</taxon>
        <taxon>Hydrogenimonas</taxon>
    </lineage>
</organism>